<sequence>MISTSSQPITETNQARISPLLLIRRLIARKTNPNVRPCLLRRQSSLLLTHIQSSLPTTPTAWALLSLAVSSAVLQHELRLQRLLSVPPDVFCDLLHNKRMSRIYKKLSREGGIFSQSVVPSLFVGTRGVVSSMAAYALKAGGTRDDTKTKVSRIREVMTMGADGAKILLDWEIPNTASSEFQSSHCGEINKISSIAQPVVLLVHGMNNDSSFGYIRSMMKTATSRGWVAVCMNLRGQDGMGEVKNTTPRGVSRPYRRFERSSITVGEKATKENATAQQKRIGNSRIHRRRTALGNPLHIASNSIRFPWNIILAMGVKHSLLQNFPVYSQHHERGFQNAMKKAMLSRTIGQLDDACAPYILRNEPNPPYAPRLGYKNGKEYWHDSSSHRYVGHVSVPLLKVAAKDDFLVFGQFSRKLNHCLENPNVVVVKTQCDGHLGWQESPPPSRDTDGKASAWFGGGIGSWSDVAVADFIEALLETRNEDRSREEIRNNGRNEAVSPKLVSKL</sequence>
<organism evidence="3 4">
    <name type="scientific">Cyclotella cryptica</name>
    <dbReference type="NCBI Taxonomy" id="29204"/>
    <lineage>
        <taxon>Eukaryota</taxon>
        <taxon>Sar</taxon>
        <taxon>Stramenopiles</taxon>
        <taxon>Ochrophyta</taxon>
        <taxon>Bacillariophyta</taxon>
        <taxon>Coscinodiscophyceae</taxon>
        <taxon>Thalassiosirophycidae</taxon>
        <taxon>Stephanodiscales</taxon>
        <taxon>Stephanodiscaceae</taxon>
        <taxon>Cyclotella</taxon>
    </lineage>
</organism>
<evidence type="ECO:0000313" key="4">
    <source>
        <dbReference type="Proteomes" id="UP001516023"/>
    </source>
</evidence>
<keyword evidence="4" id="KW-1185">Reference proteome</keyword>
<dbReference type="AlphaFoldDB" id="A0ABD3REP5"/>
<dbReference type="PANTHER" id="PTHR10794">
    <property type="entry name" value="ABHYDROLASE DOMAIN-CONTAINING PROTEIN"/>
    <property type="match status" value="1"/>
</dbReference>
<accession>A0ABD3REP5</accession>
<evidence type="ECO:0000256" key="1">
    <source>
        <dbReference type="ARBA" id="ARBA00010884"/>
    </source>
</evidence>
<dbReference type="PANTHER" id="PTHR10794:SF63">
    <property type="entry name" value="ALPHA_BETA HYDROLASE 1, ISOFORM A"/>
    <property type="match status" value="1"/>
</dbReference>
<dbReference type="EMBL" id="JABMIG020000001">
    <property type="protein sequence ID" value="KAL3805935.1"/>
    <property type="molecule type" value="Genomic_DNA"/>
</dbReference>
<protein>
    <recommendedName>
        <fullName evidence="5">Serine aminopeptidase S33 domain-containing protein</fullName>
    </recommendedName>
</protein>
<evidence type="ECO:0000313" key="3">
    <source>
        <dbReference type="EMBL" id="KAL3805935.1"/>
    </source>
</evidence>
<dbReference type="InterPro" id="IPR050960">
    <property type="entry name" value="AB_hydrolase_4_sf"/>
</dbReference>
<feature type="region of interest" description="Disordered" evidence="2">
    <location>
        <begin position="480"/>
        <end position="505"/>
    </location>
</feature>
<reference evidence="3 4" key="1">
    <citation type="journal article" date="2020" name="G3 (Bethesda)">
        <title>Improved Reference Genome for Cyclotella cryptica CCMP332, a Model for Cell Wall Morphogenesis, Salinity Adaptation, and Lipid Production in Diatoms (Bacillariophyta).</title>
        <authorList>
            <person name="Roberts W.R."/>
            <person name="Downey K.M."/>
            <person name="Ruck E.C."/>
            <person name="Traller J.C."/>
            <person name="Alverson A.J."/>
        </authorList>
    </citation>
    <scope>NUCLEOTIDE SEQUENCE [LARGE SCALE GENOMIC DNA]</scope>
    <source>
        <strain evidence="3 4">CCMP332</strain>
    </source>
</reference>
<dbReference type="InterPro" id="IPR029058">
    <property type="entry name" value="AB_hydrolase_fold"/>
</dbReference>
<comment type="caution">
    <text evidence="3">The sequence shown here is derived from an EMBL/GenBank/DDBJ whole genome shotgun (WGS) entry which is preliminary data.</text>
</comment>
<evidence type="ECO:0008006" key="5">
    <source>
        <dbReference type="Google" id="ProtNLM"/>
    </source>
</evidence>
<name>A0ABD3REP5_9STRA</name>
<dbReference type="Proteomes" id="UP001516023">
    <property type="component" value="Unassembled WGS sequence"/>
</dbReference>
<comment type="similarity">
    <text evidence="1">Belongs to the AB hydrolase superfamily. AB hydrolase 4 family.</text>
</comment>
<dbReference type="SUPFAM" id="SSF53474">
    <property type="entry name" value="alpha/beta-Hydrolases"/>
    <property type="match status" value="1"/>
</dbReference>
<gene>
    <name evidence="3" type="ORF">HJC23_007896</name>
</gene>
<feature type="compositionally biased region" description="Basic and acidic residues" evidence="2">
    <location>
        <begin position="480"/>
        <end position="492"/>
    </location>
</feature>
<proteinExistence type="inferred from homology"/>
<evidence type="ECO:0000256" key="2">
    <source>
        <dbReference type="SAM" id="MobiDB-lite"/>
    </source>
</evidence>